<dbReference type="GO" id="GO:0016020">
    <property type="term" value="C:membrane"/>
    <property type="evidence" value="ECO:0007669"/>
    <property type="project" value="TreeGrafter"/>
</dbReference>
<gene>
    <name evidence="6" type="ORF">SCODWIG_00963</name>
</gene>
<sequence length="211" mass="24047">MSRNNNSPPTEADFSNDDDEHEYQDTYKVTNKKSLQEYAKLDAEDESLTKWKESLGLNTGKILPLEYPSDKRQVVIKKIELVVSTDPRKPILFDLTNDETIEKLSKTKHKIKEGSVFNLRITFKIQHEIITGLRYVQYIKKAGIPIDKIDDQLGSYAPNTVNKQEYIVTLPEVEAPTGFLARGSYSAVSKFIDDDKVNHLTLNWGVEIVKG</sequence>
<dbReference type="GO" id="GO:0005094">
    <property type="term" value="F:Rho GDP-dissociation inhibitor activity"/>
    <property type="evidence" value="ECO:0007669"/>
    <property type="project" value="InterPro"/>
</dbReference>
<dbReference type="FunFam" id="2.70.50.30:FF:000004">
    <property type="entry name" value="Rho GDP-dissociation inhibitor 1"/>
    <property type="match status" value="1"/>
</dbReference>
<evidence type="ECO:0000313" key="7">
    <source>
        <dbReference type="Proteomes" id="UP000262825"/>
    </source>
</evidence>
<comment type="similarity">
    <text evidence="2">Belongs to the Rho GDI family.</text>
</comment>
<evidence type="ECO:0000256" key="3">
    <source>
        <dbReference type="ARBA" id="ARBA00022468"/>
    </source>
</evidence>
<dbReference type="InterPro" id="IPR024792">
    <property type="entry name" value="RhoGDI_dom_sf"/>
</dbReference>
<evidence type="ECO:0000256" key="2">
    <source>
        <dbReference type="ARBA" id="ARBA00009758"/>
    </source>
</evidence>
<keyword evidence="3" id="KW-0343">GTPase activation</keyword>
<dbReference type="EMBL" id="UFAJ01000105">
    <property type="protein sequence ID" value="SSD59202.1"/>
    <property type="molecule type" value="Genomic_DNA"/>
</dbReference>
<evidence type="ECO:0000256" key="5">
    <source>
        <dbReference type="SAM" id="MobiDB-lite"/>
    </source>
</evidence>
<protein>
    <submittedName>
        <fullName evidence="6">Probable Rho GDP-dissociation inhibitor</fullName>
    </submittedName>
</protein>
<comment type="subcellular location">
    <subcellularLocation>
        <location evidence="1">Cytoplasm</location>
    </subcellularLocation>
</comment>
<keyword evidence="4" id="KW-0963">Cytoplasm</keyword>
<feature type="region of interest" description="Disordered" evidence="5">
    <location>
        <begin position="1"/>
        <end position="29"/>
    </location>
</feature>
<dbReference type="Gene3D" id="2.70.50.30">
    <property type="entry name" value="Coagulation Factor XIII, subunit A, domain 1"/>
    <property type="match status" value="1"/>
</dbReference>
<dbReference type="GO" id="GO:0005829">
    <property type="term" value="C:cytosol"/>
    <property type="evidence" value="ECO:0007669"/>
    <property type="project" value="TreeGrafter"/>
</dbReference>
<dbReference type="GO" id="GO:0007266">
    <property type="term" value="P:Rho protein signal transduction"/>
    <property type="evidence" value="ECO:0007669"/>
    <property type="project" value="InterPro"/>
</dbReference>
<accession>A0A376B3L1</accession>
<dbReference type="GO" id="GO:0005096">
    <property type="term" value="F:GTPase activator activity"/>
    <property type="evidence" value="ECO:0007669"/>
    <property type="project" value="UniProtKB-KW"/>
</dbReference>
<dbReference type="PANTHER" id="PTHR10980">
    <property type="entry name" value="RHO GDP-DISSOCIATION INHIBITOR"/>
    <property type="match status" value="1"/>
</dbReference>
<keyword evidence="7" id="KW-1185">Reference proteome</keyword>
<evidence type="ECO:0000256" key="4">
    <source>
        <dbReference type="ARBA" id="ARBA00022490"/>
    </source>
</evidence>
<reference evidence="7" key="1">
    <citation type="submission" date="2018-06" db="EMBL/GenBank/DDBJ databases">
        <authorList>
            <person name="Guldener U."/>
        </authorList>
    </citation>
    <scope>NUCLEOTIDE SEQUENCE [LARGE SCALE GENOMIC DNA]</scope>
    <source>
        <strain evidence="7">UTAD17</strain>
    </source>
</reference>
<dbReference type="Pfam" id="PF02115">
    <property type="entry name" value="Rho_GDI"/>
    <property type="match status" value="1"/>
</dbReference>
<dbReference type="VEuPathDB" id="FungiDB:SCODWIG_00963"/>
<dbReference type="InterPro" id="IPR000406">
    <property type="entry name" value="Rho_GDI"/>
</dbReference>
<dbReference type="InterPro" id="IPR014756">
    <property type="entry name" value="Ig_E-set"/>
</dbReference>
<dbReference type="AlphaFoldDB" id="A0A376B3L1"/>
<dbReference type="Proteomes" id="UP000262825">
    <property type="component" value="Unassembled WGS sequence"/>
</dbReference>
<dbReference type="SUPFAM" id="SSF81296">
    <property type="entry name" value="E set domains"/>
    <property type="match status" value="1"/>
</dbReference>
<proteinExistence type="inferred from homology"/>
<name>A0A376B3L1_9ASCO</name>
<organism evidence="6 7">
    <name type="scientific">Saccharomycodes ludwigii</name>
    <dbReference type="NCBI Taxonomy" id="36035"/>
    <lineage>
        <taxon>Eukaryota</taxon>
        <taxon>Fungi</taxon>
        <taxon>Dikarya</taxon>
        <taxon>Ascomycota</taxon>
        <taxon>Saccharomycotina</taxon>
        <taxon>Saccharomycetes</taxon>
        <taxon>Saccharomycodales</taxon>
        <taxon>Saccharomycodaceae</taxon>
        <taxon>Saccharomycodes</taxon>
    </lineage>
</organism>
<evidence type="ECO:0000313" key="6">
    <source>
        <dbReference type="EMBL" id="SSD59202.1"/>
    </source>
</evidence>
<dbReference type="OrthoDB" id="1683373at2759"/>
<dbReference type="PRINTS" id="PR00492">
    <property type="entry name" value="RHOGDI"/>
</dbReference>
<dbReference type="PANTHER" id="PTHR10980:SF3">
    <property type="entry name" value="LD16419P"/>
    <property type="match status" value="1"/>
</dbReference>
<evidence type="ECO:0000256" key="1">
    <source>
        <dbReference type="ARBA" id="ARBA00004496"/>
    </source>
</evidence>